<feature type="compositionally biased region" description="Low complexity" evidence="1">
    <location>
        <begin position="87"/>
        <end position="104"/>
    </location>
</feature>
<dbReference type="Proteomes" id="UP001146120">
    <property type="component" value="Unassembled WGS sequence"/>
</dbReference>
<comment type="caution">
    <text evidence="2">The sequence shown here is derived from an EMBL/GenBank/DDBJ whole genome shotgun (WGS) entry which is preliminary data.</text>
</comment>
<gene>
    <name evidence="2" type="ORF">N0F65_010160</name>
</gene>
<dbReference type="EMBL" id="DAKRPA010000042">
    <property type="protein sequence ID" value="DBA01750.1"/>
    <property type="molecule type" value="Genomic_DNA"/>
</dbReference>
<evidence type="ECO:0000313" key="3">
    <source>
        <dbReference type="Proteomes" id="UP001146120"/>
    </source>
</evidence>
<keyword evidence="3" id="KW-1185">Reference proteome</keyword>
<name>A0AAV2Z7K9_9STRA</name>
<feature type="compositionally biased region" description="Low complexity" evidence="1">
    <location>
        <begin position="37"/>
        <end position="50"/>
    </location>
</feature>
<dbReference type="AlphaFoldDB" id="A0AAV2Z7K9"/>
<accession>A0AAV2Z7K9</accession>
<organism evidence="2 3">
    <name type="scientific">Lagenidium giganteum</name>
    <dbReference type="NCBI Taxonomy" id="4803"/>
    <lineage>
        <taxon>Eukaryota</taxon>
        <taxon>Sar</taxon>
        <taxon>Stramenopiles</taxon>
        <taxon>Oomycota</taxon>
        <taxon>Peronosporomycetes</taxon>
        <taxon>Pythiales</taxon>
        <taxon>Pythiaceae</taxon>
    </lineage>
</organism>
<feature type="compositionally biased region" description="Polar residues" evidence="1">
    <location>
        <begin position="61"/>
        <end position="86"/>
    </location>
</feature>
<proteinExistence type="predicted"/>
<evidence type="ECO:0000313" key="2">
    <source>
        <dbReference type="EMBL" id="DBA01750.1"/>
    </source>
</evidence>
<protein>
    <submittedName>
        <fullName evidence="2">Uncharacterized protein</fullName>
    </submittedName>
</protein>
<reference evidence="2" key="2">
    <citation type="journal article" date="2023" name="Microbiol Resour">
        <title>Decontamination and Annotation of the Draft Genome Sequence of the Oomycete Lagenidium giganteum ARSEF 373.</title>
        <authorList>
            <person name="Morgan W.R."/>
            <person name="Tartar A."/>
        </authorList>
    </citation>
    <scope>NUCLEOTIDE SEQUENCE</scope>
    <source>
        <strain evidence="2">ARSEF 373</strain>
    </source>
</reference>
<evidence type="ECO:0000256" key="1">
    <source>
        <dbReference type="SAM" id="MobiDB-lite"/>
    </source>
</evidence>
<feature type="compositionally biased region" description="Polar residues" evidence="1">
    <location>
        <begin position="123"/>
        <end position="132"/>
    </location>
</feature>
<feature type="compositionally biased region" description="Basic and acidic residues" evidence="1">
    <location>
        <begin position="22"/>
        <end position="34"/>
    </location>
</feature>
<sequence>MMLNILRKSGWTKEALRELQERDLIVDMNERATVECRSNSASSSRRQSNAETEAVRRPSFAESSPQRRPSFNETSPQRRPSFTQEASPPRRSSRTSSRSSVQSSLFTPDASEDEIKFDPRVIYSTSTSGDEF</sequence>
<feature type="region of interest" description="Disordered" evidence="1">
    <location>
        <begin position="22"/>
        <end position="132"/>
    </location>
</feature>
<reference evidence="2" key="1">
    <citation type="submission" date="2022-11" db="EMBL/GenBank/DDBJ databases">
        <authorList>
            <person name="Morgan W.R."/>
            <person name="Tartar A."/>
        </authorList>
    </citation>
    <scope>NUCLEOTIDE SEQUENCE</scope>
    <source>
        <strain evidence="2">ARSEF 373</strain>
    </source>
</reference>